<dbReference type="SMART" id="SM00060">
    <property type="entry name" value="FN3"/>
    <property type="match status" value="6"/>
</dbReference>
<feature type="domain" description="Fibronectin type-III" evidence="5">
    <location>
        <begin position="130"/>
        <end position="224"/>
    </location>
</feature>
<keyword evidence="3" id="KW-0624">Polysaccharide degradation</keyword>
<organism evidence="6 7">
    <name type="scientific">Microcella humidisoli</name>
    <dbReference type="NCBI Taxonomy" id="2963406"/>
    <lineage>
        <taxon>Bacteria</taxon>
        <taxon>Bacillati</taxon>
        <taxon>Actinomycetota</taxon>
        <taxon>Actinomycetes</taxon>
        <taxon>Micrococcales</taxon>
        <taxon>Microbacteriaceae</taxon>
        <taxon>Microcella</taxon>
    </lineage>
</organism>
<dbReference type="SUPFAM" id="SSF49265">
    <property type="entry name" value="Fibronectin type III"/>
    <property type="match status" value="4"/>
</dbReference>
<name>A0ABY5FVK4_9MICO</name>
<feature type="domain" description="Fibronectin type-III" evidence="5">
    <location>
        <begin position="225"/>
        <end position="322"/>
    </location>
</feature>
<proteinExistence type="predicted"/>
<feature type="domain" description="Fibronectin type-III" evidence="5">
    <location>
        <begin position="515"/>
        <end position="611"/>
    </location>
</feature>
<feature type="chain" id="PRO_5047390417" evidence="4">
    <location>
        <begin position="22"/>
        <end position="611"/>
    </location>
</feature>
<dbReference type="PANTHER" id="PTHR13817:SF73">
    <property type="entry name" value="FIBRONECTIN TYPE-III DOMAIN-CONTAINING PROTEIN"/>
    <property type="match status" value="1"/>
</dbReference>
<dbReference type="InterPro" id="IPR013783">
    <property type="entry name" value="Ig-like_fold"/>
</dbReference>
<dbReference type="Gene3D" id="2.60.40.10">
    <property type="entry name" value="Immunoglobulins"/>
    <property type="match status" value="6"/>
</dbReference>
<dbReference type="InterPro" id="IPR050964">
    <property type="entry name" value="Striated_Muscle_Regulatory"/>
</dbReference>
<accession>A0ABY5FVK4</accession>
<protein>
    <submittedName>
        <fullName evidence="6">Fibronectin type III domain-containing protein</fullName>
    </submittedName>
</protein>
<feature type="signal peptide" evidence="4">
    <location>
        <begin position="1"/>
        <end position="21"/>
    </location>
</feature>
<feature type="domain" description="Fibronectin type-III" evidence="5">
    <location>
        <begin position="419"/>
        <end position="514"/>
    </location>
</feature>
<dbReference type="InterPro" id="IPR003961">
    <property type="entry name" value="FN3_dom"/>
</dbReference>
<evidence type="ECO:0000256" key="1">
    <source>
        <dbReference type="ARBA" id="ARBA00022737"/>
    </source>
</evidence>
<dbReference type="PROSITE" id="PS50853">
    <property type="entry name" value="FN3"/>
    <property type="match status" value="6"/>
</dbReference>
<dbReference type="EMBL" id="CP101497">
    <property type="protein sequence ID" value="UTT61967.1"/>
    <property type="molecule type" value="Genomic_DNA"/>
</dbReference>
<keyword evidence="3" id="KW-0119">Carbohydrate metabolism</keyword>
<evidence type="ECO:0000256" key="2">
    <source>
        <dbReference type="ARBA" id="ARBA00023295"/>
    </source>
</evidence>
<keyword evidence="2" id="KW-0326">Glycosidase</keyword>
<dbReference type="Pfam" id="PF00041">
    <property type="entry name" value="fn3"/>
    <property type="match status" value="4"/>
</dbReference>
<keyword evidence="7" id="KW-1185">Reference proteome</keyword>
<dbReference type="PRINTS" id="PR00014">
    <property type="entry name" value="FNTYPEIII"/>
</dbReference>
<dbReference type="RefSeq" id="WP_255159108.1">
    <property type="nucleotide sequence ID" value="NZ_CP101497.1"/>
</dbReference>
<keyword evidence="1" id="KW-0677">Repeat</keyword>
<dbReference type="Proteomes" id="UP001060039">
    <property type="component" value="Chromosome"/>
</dbReference>
<evidence type="ECO:0000313" key="7">
    <source>
        <dbReference type="Proteomes" id="UP001060039"/>
    </source>
</evidence>
<gene>
    <name evidence="6" type="ORF">NNL39_09835</name>
</gene>
<evidence type="ECO:0000313" key="6">
    <source>
        <dbReference type="EMBL" id="UTT61967.1"/>
    </source>
</evidence>
<keyword evidence="2" id="KW-0378">Hydrolase</keyword>
<dbReference type="InterPro" id="IPR036116">
    <property type="entry name" value="FN3_sf"/>
</dbReference>
<dbReference type="PANTHER" id="PTHR13817">
    <property type="entry name" value="TITIN"/>
    <property type="match status" value="1"/>
</dbReference>
<feature type="domain" description="Fibronectin type-III" evidence="5">
    <location>
        <begin position="27"/>
        <end position="126"/>
    </location>
</feature>
<reference evidence="6" key="1">
    <citation type="submission" date="2022-07" db="EMBL/GenBank/DDBJ databases">
        <title>Taxonomic analysis of Microcella humidisoli nov. sp., isolated from riverside soil.</title>
        <authorList>
            <person name="Molina K.M."/>
            <person name="Kim S.B."/>
        </authorList>
    </citation>
    <scope>NUCLEOTIDE SEQUENCE</scope>
    <source>
        <strain evidence="6">MMS21-STM10</strain>
    </source>
</reference>
<keyword evidence="4" id="KW-0732">Signal</keyword>
<evidence type="ECO:0000259" key="5">
    <source>
        <dbReference type="PROSITE" id="PS50853"/>
    </source>
</evidence>
<evidence type="ECO:0000256" key="4">
    <source>
        <dbReference type="SAM" id="SignalP"/>
    </source>
</evidence>
<evidence type="ECO:0000256" key="3">
    <source>
        <dbReference type="ARBA" id="ARBA00023326"/>
    </source>
</evidence>
<sequence length="611" mass="63662">MLRALLTLGLALVTVVSGVPAAASAVAPAALSTAPTGVAATAGVGTVQLTWGAPSTPSGTVSDYVVQFRLTTTSTYSTANDGVSTDLSAVLAGLKRGSSYYVKVAAVTESGRGAFSSAVLVKTLTGLPSAPAQVYFYPVGTSTIEVSWNAVTTTNGGGDVVDYVVLHRLHGTTTWRTLADGVSTERSTVITGLLRSRDYEIAVYALTSYGRGPSRIIDAYTLHGIPGRPNVWASARSVSSHAVSWSDATPIGSPVIDYVVQYRQAGYTTWRTVADGISPTASRVEITGLKRGVTYETRVWAKSVFGSGSPQTARFTVHSGLPTAPRNVTWWDPTLSSVSLDFGVPTTGDNITPISGYRVLVRPVGTTTWREATFVSTGTGRGMVTGLARGAKLELALYATTVYGRGPSTLVTVQTQSGVPSAITALTLEPSAHTVLVKSATPWNNGSPIIDYVVRYRPVGSATWTVFPDGVSANPWITVTGLNRLAPYEFSSYAVSAIGAGGASPITRTTTLSGVPGAVTVLSSSSRMSTSSTNPVRVTADPAYPITSYEIDYRVLGAASWTTLTLTELGPGDTVTIDGLTPSGTYEVRARAFSAQGAGPYGPTRLIFPAP</sequence>
<dbReference type="CDD" id="cd00063">
    <property type="entry name" value="FN3"/>
    <property type="match status" value="6"/>
</dbReference>
<feature type="domain" description="Fibronectin type-III" evidence="5">
    <location>
        <begin position="324"/>
        <end position="418"/>
    </location>
</feature>